<protein>
    <submittedName>
        <fullName evidence="4">15778_t:CDS:1</fullName>
    </submittedName>
</protein>
<dbReference type="InterPro" id="IPR019257">
    <property type="entry name" value="MeTrfase_dom"/>
</dbReference>
<evidence type="ECO:0000313" key="5">
    <source>
        <dbReference type="Proteomes" id="UP000789396"/>
    </source>
</evidence>
<dbReference type="OrthoDB" id="659at2759"/>
<keyword evidence="2" id="KW-0808">Transferase</keyword>
<evidence type="ECO:0000256" key="2">
    <source>
        <dbReference type="ARBA" id="ARBA00022679"/>
    </source>
</evidence>
<evidence type="ECO:0000259" key="3">
    <source>
        <dbReference type="Pfam" id="PF10017"/>
    </source>
</evidence>
<keyword evidence="1" id="KW-0489">Methyltransferase</keyword>
<feature type="domain" description="Histidine-specific methyltransferase SAM-dependent" evidence="3">
    <location>
        <begin position="4"/>
        <end position="221"/>
    </location>
</feature>
<accession>A0A9N9JB04</accession>
<gene>
    <name evidence="4" type="ORF">RFULGI_LOCUS15218</name>
</gene>
<organism evidence="4 5">
    <name type="scientific">Racocetra fulgida</name>
    <dbReference type="NCBI Taxonomy" id="60492"/>
    <lineage>
        <taxon>Eukaryota</taxon>
        <taxon>Fungi</taxon>
        <taxon>Fungi incertae sedis</taxon>
        <taxon>Mucoromycota</taxon>
        <taxon>Glomeromycotina</taxon>
        <taxon>Glomeromycetes</taxon>
        <taxon>Diversisporales</taxon>
        <taxon>Gigasporaceae</taxon>
        <taxon>Racocetra</taxon>
    </lineage>
</organism>
<dbReference type="Proteomes" id="UP000789396">
    <property type="component" value="Unassembled WGS sequence"/>
</dbReference>
<proteinExistence type="predicted"/>
<dbReference type="PANTHER" id="PTHR43397:SF1">
    <property type="entry name" value="ERGOTHIONEINE BIOSYNTHESIS PROTEIN 1"/>
    <property type="match status" value="1"/>
</dbReference>
<comment type="caution">
    <text evidence="4">The sequence shown here is derived from an EMBL/GenBank/DDBJ whole genome shotgun (WGS) entry which is preliminary data.</text>
</comment>
<dbReference type="PANTHER" id="PTHR43397">
    <property type="entry name" value="ERGOTHIONEINE BIOSYNTHESIS PROTEIN 1"/>
    <property type="match status" value="1"/>
</dbReference>
<dbReference type="InterPro" id="IPR051128">
    <property type="entry name" value="EgtD_Methyltrsf_superfamily"/>
</dbReference>
<reference evidence="4" key="1">
    <citation type="submission" date="2021-06" db="EMBL/GenBank/DDBJ databases">
        <authorList>
            <person name="Kallberg Y."/>
            <person name="Tangrot J."/>
            <person name="Rosling A."/>
        </authorList>
    </citation>
    <scope>NUCLEOTIDE SEQUENCE</scope>
    <source>
        <strain evidence="4">IN212</strain>
    </source>
</reference>
<dbReference type="GO" id="GO:0032259">
    <property type="term" value="P:methylation"/>
    <property type="evidence" value="ECO:0007669"/>
    <property type="project" value="UniProtKB-KW"/>
</dbReference>
<dbReference type="InterPro" id="IPR029063">
    <property type="entry name" value="SAM-dependent_MTases_sf"/>
</dbReference>
<dbReference type="Gene3D" id="3.40.50.150">
    <property type="entry name" value="Vaccinia Virus protein VP39"/>
    <property type="match status" value="1"/>
</dbReference>
<keyword evidence="5" id="KW-1185">Reference proteome</keyword>
<sequence>SLEKKRKNITYYALDLMKHELIKSLKSLGSFSNIKLIGLWGTFEDGIDFTATLSNDKPKAIIFLGTTIGNFSREDATNFLRHFQTKAMGPGDLFLLGIDKRNSLENLTIAYNNPPIIEFHMNGLDNINTILDQPFINRNNFDYFTTYNEDKGRVEIYYRSKRDQILEYMPINEFDKKIQINVQEGELILSVHSYKYNELDLVTLFYKSNLAHVKTWTDSNLQY</sequence>
<dbReference type="EMBL" id="CAJVPZ010047901">
    <property type="protein sequence ID" value="CAG8773241.1"/>
    <property type="molecule type" value="Genomic_DNA"/>
</dbReference>
<dbReference type="Pfam" id="PF10017">
    <property type="entry name" value="Methyltransf_33"/>
    <property type="match status" value="1"/>
</dbReference>
<dbReference type="GO" id="GO:0008168">
    <property type="term" value="F:methyltransferase activity"/>
    <property type="evidence" value="ECO:0007669"/>
    <property type="project" value="UniProtKB-KW"/>
</dbReference>
<evidence type="ECO:0000256" key="1">
    <source>
        <dbReference type="ARBA" id="ARBA00022603"/>
    </source>
</evidence>
<feature type="non-terminal residue" evidence="4">
    <location>
        <position position="1"/>
    </location>
</feature>
<evidence type="ECO:0000313" key="4">
    <source>
        <dbReference type="EMBL" id="CAG8773241.1"/>
    </source>
</evidence>
<name>A0A9N9JB04_9GLOM</name>
<dbReference type="AlphaFoldDB" id="A0A9N9JB04"/>
<feature type="non-terminal residue" evidence="4">
    <location>
        <position position="223"/>
    </location>
</feature>